<proteinExistence type="predicted"/>
<dbReference type="EMBL" id="CAJNOO010002773">
    <property type="protein sequence ID" value="CAF1296102.1"/>
    <property type="molecule type" value="Genomic_DNA"/>
</dbReference>
<dbReference type="OrthoDB" id="10018771at2759"/>
<protein>
    <submittedName>
        <fullName evidence="2">Uncharacterized protein</fullName>
    </submittedName>
</protein>
<reference evidence="2" key="1">
    <citation type="submission" date="2021-02" db="EMBL/GenBank/DDBJ databases">
        <authorList>
            <person name="Nowell W R."/>
        </authorList>
    </citation>
    <scope>NUCLEOTIDE SEQUENCE</scope>
</reference>
<dbReference type="AlphaFoldDB" id="A0A815DCF1"/>
<evidence type="ECO:0000256" key="1">
    <source>
        <dbReference type="SAM" id="MobiDB-lite"/>
    </source>
</evidence>
<evidence type="ECO:0000313" key="3">
    <source>
        <dbReference type="Proteomes" id="UP000663882"/>
    </source>
</evidence>
<organism evidence="2 3">
    <name type="scientific">Rotaria sordida</name>
    <dbReference type="NCBI Taxonomy" id="392033"/>
    <lineage>
        <taxon>Eukaryota</taxon>
        <taxon>Metazoa</taxon>
        <taxon>Spiralia</taxon>
        <taxon>Gnathifera</taxon>
        <taxon>Rotifera</taxon>
        <taxon>Eurotatoria</taxon>
        <taxon>Bdelloidea</taxon>
        <taxon>Philodinida</taxon>
        <taxon>Philodinidae</taxon>
        <taxon>Rotaria</taxon>
    </lineage>
</organism>
<evidence type="ECO:0000313" key="2">
    <source>
        <dbReference type="EMBL" id="CAF1296102.1"/>
    </source>
</evidence>
<sequence>MNKINWSNSFQLHRLFIRECSYQQFCSILYHLSNLQTFSLSDCYINEPIQTIFSKSNLRLTSLTLRNASMSIDQLELLLLLTPSLVHLDLKTNRQVPFNFLQRFSQWEKFLCQKLRLLEKFKFVINICEYQFEAIESILTAFRTPFWLQDKRWLITCQLITDNVSNSGLILYSSEGTWNEFPFNTRENILSYFTFITKDDNAANMSSKWYVRSDLARMVAAVCSKKIRHISQLALDIGGKWWSHAFDYLPLLIDLSQLDEIWLFVPKNRPFRISTINILFKQACNVRTLGLSYDDDDLAPLMDGICSVVSFQIDHLKLKTKSIDSMKLVLERVKHLNSVTFVQHPSSSNSFMEMAQWLIEKGRQFTISDNHQSLQITFEKNTDKPAEMKTGHKRMKLTHHQHNS</sequence>
<dbReference type="InterPro" id="IPR032675">
    <property type="entry name" value="LRR_dom_sf"/>
</dbReference>
<comment type="caution">
    <text evidence="2">The sequence shown here is derived from an EMBL/GenBank/DDBJ whole genome shotgun (WGS) entry which is preliminary data.</text>
</comment>
<accession>A0A815DCF1</accession>
<dbReference type="Gene3D" id="3.80.10.10">
    <property type="entry name" value="Ribonuclease Inhibitor"/>
    <property type="match status" value="1"/>
</dbReference>
<feature type="region of interest" description="Disordered" evidence="1">
    <location>
        <begin position="382"/>
        <end position="404"/>
    </location>
</feature>
<feature type="compositionally biased region" description="Basic residues" evidence="1">
    <location>
        <begin position="391"/>
        <end position="404"/>
    </location>
</feature>
<dbReference type="Proteomes" id="UP000663882">
    <property type="component" value="Unassembled WGS sequence"/>
</dbReference>
<name>A0A815DCF1_9BILA</name>
<gene>
    <name evidence="2" type="ORF">RFH988_LOCUS29467</name>
</gene>
<dbReference type="SUPFAM" id="SSF52058">
    <property type="entry name" value="L domain-like"/>
    <property type="match status" value="1"/>
</dbReference>